<dbReference type="InterPro" id="IPR035965">
    <property type="entry name" value="PAS-like_dom_sf"/>
</dbReference>
<dbReference type="SMART" id="SM00267">
    <property type="entry name" value="GGDEF"/>
    <property type="match status" value="1"/>
</dbReference>
<feature type="transmembrane region" description="Helical" evidence="1">
    <location>
        <begin position="140"/>
        <end position="161"/>
    </location>
</feature>
<accession>A0A916UMG6</accession>
<feature type="domain" description="PAS" evidence="2">
    <location>
        <begin position="181"/>
        <end position="222"/>
    </location>
</feature>
<dbReference type="InterPro" id="IPR029787">
    <property type="entry name" value="Nucleotide_cyclase"/>
</dbReference>
<dbReference type="SMART" id="SM00052">
    <property type="entry name" value="EAL"/>
    <property type="match status" value="1"/>
</dbReference>
<dbReference type="Pfam" id="PF13188">
    <property type="entry name" value="PAS_8"/>
    <property type="match status" value="1"/>
</dbReference>
<dbReference type="PROSITE" id="PS50112">
    <property type="entry name" value="PAS"/>
    <property type="match status" value="1"/>
</dbReference>
<protein>
    <recommendedName>
        <fullName evidence="7">Diguanylate cyclase (GGDEF) domain-containing protein</fullName>
    </recommendedName>
</protein>
<dbReference type="PANTHER" id="PTHR33121:SF79">
    <property type="entry name" value="CYCLIC DI-GMP PHOSPHODIESTERASE PDED-RELATED"/>
    <property type="match status" value="1"/>
</dbReference>
<dbReference type="SUPFAM" id="SSF55073">
    <property type="entry name" value="Nucleotide cyclase"/>
    <property type="match status" value="1"/>
</dbReference>
<keyword evidence="1" id="KW-1133">Transmembrane helix</keyword>
<dbReference type="Pfam" id="PF00990">
    <property type="entry name" value="GGDEF"/>
    <property type="match status" value="1"/>
</dbReference>
<dbReference type="NCBIfam" id="TIGR00254">
    <property type="entry name" value="GGDEF"/>
    <property type="match status" value="1"/>
</dbReference>
<dbReference type="Gene3D" id="3.30.70.270">
    <property type="match status" value="1"/>
</dbReference>
<dbReference type="Gene3D" id="3.20.20.450">
    <property type="entry name" value="EAL domain"/>
    <property type="match status" value="1"/>
</dbReference>
<dbReference type="SMART" id="SM00091">
    <property type="entry name" value="PAS"/>
    <property type="match status" value="1"/>
</dbReference>
<evidence type="ECO:0000259" key="3">
    <source>
        <dbReference type="PROSITE" id="PS50883"/>
    </source>
</evidence>
<dbReference type="CDD" id="cd01948">
    <property type="entry name" value="EAL"/>
    <property type="match status" value="1"/>
</dbReference>
<gene>
    <name evidence="5" type="ORF">GCM10011396_27400</name>
</gene>
<name>A0A916UMG6_9BURK</name>
<keyword evidence="6" id="KW-1185">Reference proteome</keyword>
<reference evidence="5" key="1">
    <citation type="journal article" date="2014" name="Int. J. Syst. Evol. Microbiol.">
        <title>Complete genome sequence of Corynebacterium casei LMG S-19264T (=DSM 44701T), isolated from a smear-ripened cheese.</title>
        <authorList>
            <consortium name="US DOE Joint Genome Institute (JGI-PGF)"/>
            <person name="Walter F."/>
            <person name="Albersmeier A."/>
            <person name="Kalinowski J."/>
            <person name="Ruckert C."/>
        </authorList>
    </citation>
    <scope>NUCLEOTIDE SEQUENCE</scope>
    <source>
        <strain evidence="5">CGMCC 1.10998</strain>
    </source>
</reference>
<proteinExistence type="predicted"/>
<dbReference type="InterPro" id="IPR001633">
    <property type="entry name" value="EAL_dom"/>
</dbReference>
<keyword evidence="1" id="KW-0472">Membrane</keyword>
<reference evidence="5" key="2">
    <citation type="submission" date="2020-09" db="EMBL/GenBank/DDBJ databases">
        <authorList>
            <person name="Sun Q."/>
            <person name="Zhou Y."/>
        </authorList>
    </citation>
    <scope>NUCLEOTIDE SEQUENCE</scope>
    <source>
        <strain evidence="5">CGMCC 1.10998</strain>
    </source>
</reference>
<dbReference type="Proteomes" id="UP000637423">
    <property type="component" value="Unassembled WGS sequence"/>
</dbReference>
<dbReference type="PROSITE" id="PS50883">
    <property type="entry name" value="EAL"/>
    <property type="match status" value="1"/>
</dbReference>
<evidence type="ECO:0008006" key="7">
    <source>
        <dbReference type="Google" id="ProtNLM"/>
    </source>
</evidence>
<dbReference type="SUPFAM" id="SSF141868">
    <property type="entry name" value="EAL domain-like"/>
    <property type="match status" value="1"/>
</dbReference>
<evidence type="ECO:0000259" key="4">
    <source>
        <dbReference type="PROSITE" id="PS50887"/>
    </source>
</evidence>
<keyword evidence="1" id="KW-0812">Transmembrane</keyword>
<organism evidence="5 6">
    <name type="scientific">Undibacterium terreum</name>
    <dbReference type="NCBI Taxonomy" id="1224302"/>
    <lineage>
        <taxon>Bacteria</taxon>
        <taxon>Pseudomonadati</taxon>
        <taxon>Pseudomonadota</taxon>
        <taxon>Betaproteobacteria</taxon>
        <taxon>Burkholderiales</taxon>
        <taxon>Oxalobacteraceae</taxon>
        <taxon>Undibacterium</taxon>
    </lineage>
</organism>
<comment type="caution">
    <text evidence="5">The sequence shown here is derived from an EMBL/GenBank/DDBJ whole genome shotgun (WGS) entry which is preliminary data.</text>
</comment>
<dbReference type="InterPro" id="IPR000160">
    <property type="entry name" value="GGDEF_dom"/>
</dbReference>
<dbReference type="GO" id="GO:0071111">
    <property type="term" value="F:cyclic-guanylate-specific phosphodiesterase activity"/>
    <property type="evidence" value="ECO:0007669"/>
    <property type="project" value="InterPro"/>
</dbReference>
<evidence type="ECO:0000256" key="1">
    <source>
        <dbReference type="SAM" id="Phobius"/>
    </source>
</evidence>
<feature type="transmembrane region" description="Helical" evidence="1">
    <location>
        <begin position="55"/>
        <end position="77"/>
    </location>
</feature>
<dbReference type="Gene3D" id="3.30.450.20">
    <property type="entry name" value="PAS domain"/>
    <property type="match status" value="1"/>
</dbReference>
<dbReference type="EMBL" id="BMED01000002">
    <property type="protein sequence ID" value="GGC78741.1"/>
    <property type="molecule type" value="Genomic_DNA"/>
</dbReference>
<feature type="domain" description="GGDEF" evidence="4">
    <location>
        <begin position="335"/>
        <end position="468"/>
    </location>
</feature>
<evidence type="ECO:0000313" key="5">
    <source>
        <dbReference type="EMBL" id="GGC78741.1"/>
    </source>
</evidence>
<dbReference type="PANTHER" id="PTHR33121">
    <property type="entry name" value="CYCLIC DI-GMP PHOSPHODIESTERASE PDEF"/>
    <property type="match status" value="1"/>
</dbReference>
<dbReference type="InterPro" id="IPR043128">
    <property type="entry name" value="Rev_trsase/Diguanyl_cyclase"/>
</dbReference>
<feature type="transmembrane region" description="Helical" evidence="1">
    <location>
        <begin position="26"/>
        <end position="48"/>
    </location>
</feature>
<dbReference type="PROSITE" id="PS50887">
    <property type="entry name" value="GGDEF"/>
    <property type="match status" value="1"/>
</dbReference>
<dbReference type="CDD" id="cd01949">
    <property type="entry name" value="GGDEF"/>
    <property type="match status" value="1"/>
</dbReference>
<dbReference type="InterPro" id="IPR000014">
    <property type="entry name" value="PAS"/>
</dbReference>
<dbReference type="InterPro" id="IPR035919">
    <property type="entry name" value="EAL_sf"/>
</dbReference>
<dbReference type="SUPFAM" id="SSF55785">
    <property type="entry name" value="PYP-like sensor domain (PAS domain)"/>
    <property type="match status" value="1"/>
</dbReference>
<evidence type="ECO:0000259" key="2">
    <source>
        <dbReference type="PROSITE" id="PS50112"/>
    </source>
</evidence>
<sequence>MRIILVSGFVLEAIVAIHSSLDALAVGAYHVLWIVGAFYTLLATGLYYSQRRLYLSASILIVTVYAAAFSIICFVHQFEISKLGYLFIYTTPIIARLFFGTRLALMLMTFNVIPFFVLLRNQPLFVFPAMHLTLPGTHSYIQSLLFLFFNICLPLAVFRALHALDASALRHRQTSAELETSHEQYQEIFQNAGSPILLCDADSRILQANHLANALLGRAEDQCGDGSSLFDWIALDGSIRFKQHVMDDVSNLPTTAYRTRDGKMVALENISATSKDHYIVALRDVSGLHSMHDALQRSQERENFLNSHDRLTSLPNRDMLRHFLADVLGRPDDGKLIALVSFRVNSIRHANEKFGAHAGDVMIRRFAEDLTAILPSHCFSARLRSIVFSFVIDQVDDPAETLRGVENIRDSLSKEMDIDGARLMVQLSAGIALARKGDLESDDLIRRSEVALDSARRAGGNGIALFDEGDALQIRRSVEVEVGIVSALKNREFRLVYQPKVTHDGSIAGLEALIRWQSPTLGAVTPGEFIQIAESAGSIRDITNFVVDAACKQVRIWLDKYGSCPPVAINLSAVDIARHDLLQLIESSCAAHNITSEYLEFEITETGLIGNEALAIRHLDELKIRGFHIAIDDFGTGYSSLSKLSHFPARSIKIDRSFVSQIGFNKKSELIIKAIVSLARILSCTTVAEGVENLGQEHFLKAIGCEFFQGFLYYRPLEVPDINTLLLR</sequence>
<feature type="domain" description="EAL" evidence="3">
    <location>
        <begin position="477"/>
        <end position="728"/>
    </location>
</feature>
<dbReference type="AlphaFoldDB" id="A0A916UMG6"/>
<dbReference type="RefSeq" id="WP_188566566.1">
    <property type="nucleotide sequence ID" value="NZ_BMED01000002.1"/>
</dbReference>
<evidence type="ECO:0000313" key="6">
    <source>
        <dbReference type="Proteomes" id="UP000637423"/>
    </source>
</evidence>
<dbReference type="Pfam" id="PF00563">
    <property type="entry name" value="EAL"/>
    <property type="match status" value="1"/>
</dbReference>
<dbReference type="InterPro" id="IPR050706">
    <property type="entry name" value="Cyclic-di-GMP_PDE-like"/>
</dbReference>
<feature type="transmembrane region" description="Helical" evidence="1">
    <location>
        <begin position="97"/>
        <end position="119"/>
    </location>
</feature>